<evidence type="ECO:0000313" key="1">
    <source>
        <dbReference type="EMBL" id="NHO40348.1"/>
    </source>
</evidence>
<accession>A0ABX0KLE1</accession>
<dbReference type="Proteomes" id="UP000657200">
    <property type="component" value="Unassembled WGS sequence"/>
</dbReference>
<organism evidence="1 2">
    <name type="scientific">Acetobacter ghanensis</name>
    <dbReference type="NCBI Taxonomy" id="431306"/>
    <lineage>
        <taxon>Bacteria</taxon>
        <taxon>Pseudomonadati</taxon>
        <taxon>Pseudomonadota</taxon>
        <taxon>Alphaproteobacteria</taxon>
        <taxon>Acetobacterales</taxon>
        <taxon>Acetobacteraceae</taxon>
        <taxon>Acetobacter</taxon>
    </lineage>
</organism>
<sequence length="87" mass="9481">MEGYQSNRTKGPRLSGVPFVRLISPMSVHPLQHRPLCLQQCKAYATNVERTLAGALIRTTFGAVGKAFSKTPRSDVEIKAALQLASI</sequence>
<reference evidence="1 2" key="1">
    <citation type="journal article" date="2020" name="Int. J. Syst. Evol. Microbiol.">
        <title>Novel acetic acid bacteria from cider fermentations: Acetobacter conturbans sp. nov. and Acetobacter fallax sp. nov.</title>
        <authorList>
            <person name="Sombolestani A.S."/>
            <person name="Cleenwerck I."/>
            <person name="Cnockaert M."/>
            <person name="Borremans W."/>
            <person name="Wieme A.D."/>
            <person name="De Vuyst L."/>
            <person name="Vandamme P."/>
        </authorList>
    </citation>
    <scope>NUCLEOTIDE SEQUENCE [LARGE SCALE GENOMIC DNA]</scope>
    <source>
        <strain evidence="1 2">LMG 23848</strain>
    </source>
</reference>
<proteinExistence type="predicted"/>
<dbReference type="EMBL" id="WOTE01000009">
    <property type="protein sequence ID" value="NHO40348.1"/>
    <property type="molecule type" value="Genomic_DNA"/>
</dbReference>
<evidence type="ECO:0000313" key="2">
    <source>
        <dbReference type="Proteomes" id="UP000657200"/>
    </source>
</evidence>
<comment type="caution">
    <text evidence="1">The sequence shown here is derived from an EMBL/GenBank/DDBJ whole genome shotgun (WGS) entry which is preliminary data.</text>
</comment>
<keyword evidence="2" id="KW-1185">Reference proteome</keyword>
<protein>
    <submittedName>
        <fullName evidence="1">Uncharacterized protein</fullName>
    </submittedName>
</protein>
<name>A0ABX0KLE1_9PROT</name>
<gene>
    <name evidence="1" type="ORF">GOB80_11785</name>
</gene>